<feature type="transmembrane region" description="Helical" evidence="1">
    <location>
        <begin position="37"/>
        <end position="55"/>
    </location>
</feature>
<dbReference type="AlphaFoldDB" id="A0A448IGV5"/>
<name>A0A448IGV5_MYCAU</name>
<evidence type="ECO:0000313" key="2">
    <source>
        <dbReference type="EMBL" id="VEG51527.1"/>
    </source>
</evidence>
<dbReference type="EMBL" id="LR134356">
    <property type="protein sequence ID" value="VEG51527.1"/>
    <property type="molecule type" value="Genomic_DNA"/>
</dbReference>
<organism evidence="2 3">
    <name type="scientific">Mycolicibacterium aurum</name>
    <name type="common">Mycobacterium aurum</name>
    <dbReference type="NCBI Taxonomy" id="1791"/>
    <lineage>
        <taxon>Bacteria</taxon>
        <taxon>Bacillati</taxon>
        <taxon>Actinomycetota</taxon>
        <taxon>Actinomycetes</taxon>
        <taxon>Mycobacteriales</taxon>
        <taxon>Mycobacteriaceae</taxon>
        <taxon>Mycolicibacterium</taxon>
    </lineage>
</organism>
<evidence type="ECO:0000256" key="1">
    <source>
        <dbReference type="SAM" id="Phobius"/>
    </source>
</evidence>
<feature type="transmembrane region" description="Helical" evidence="1">
    <location>
        <begin position="75"/>
        <end position="100"/>
    </location>
</feature>
<protein>
    <submittedName>
        <fullName evidence="2">Inner membrane protein ykgB</fullName>
    </submittedName>
</protein>
<dbReference type="PANTHER" id="PTHR40106:SF1">
    <property type="entry name" value="INNER MEMBRANE PROTEIN RCLC"/>
    <property type="match status" value="1"/>
</dbReference>
<dbReference type="GO" id="GO:0005886">
    <property type="term" value="C:plasma membrane"/>
    <property type="evidence" value="ECO:0007669"/>
    <property type="project" value="TreeGrafter"/>
</dbReference>
<dbReference type="STRING" id="1791.GCA_001049355_02456"/>
<keyword evidence="1" id="KW-0472">Membrane</keyword>
<dbReference type="Pfam" id="PF04224">
    <property type="entry name" value="DUF417"/>
    <property type="match status" value="1"/>
</dbReference>
<keyword evidence="1" id="KW-1133">Transmembrane helix</keyword>
<sequence length="175" mass="18343">MSAALSRVAPSERNAVTTLTRATLINRLPALHSASAVLARYGLVVVIAWIGALKFTEYEANGIAPLVSESPLMSWVYDIFSVTTFSTLLGILELGAALLIAVKPWWPAPSMAGSAIAIGLFTATLSFLFTTPGVFEASAGGFPVLSSTGQFLIKDVALLGIAAWTLSDAIRSSRA</sequence>
<dbReference type="KEGG" id="mauu:NCTC10437_00637"/>
<keyword evidence="1" id="KW-0812">Transmembrane</keyword>
<reference evidence="2 3" key="1">
    <citation type="submission" date="2018-12" db="EMBL/GenBank/DDBJ databases">
        <authorList>
            <consortium name="Pathogen Informatics"/>
        </authorList>
    </citation>
    <scope>NUCLEOTIDE SEQUENCE [LARGE SCALE GENOMIC DNA]</scope>
    <source>
        <strain evidence="2 3">NCTC10437</strain>
    </source>
</reference>
<gene>
    <name evidence="2" type="primary">ykgB</name>
    <name evidence="2" type="ORF">NCTC10437_00637</name>
</gene>
<accession>A0A448IGV5</accession>
<keyword evidence="3" id="KW-1185">Reference proteome</keyword>
<proteinExistence type="predicted"/>
<dbReference type="PANTHER" id="PTHR40106">
    <property type="entry name" value="INNER MEMBRANE PROTEIN RCLC"/>
    <property type="match status" value="1"/>
</dbReference>
<feature type="transmembrane region" description="Helical" evidence="1">
    <location>
        <begin position="112"/>
        <end position="131"/>
    </location>
</feature>
<dbReference type="GO" id="GO:1901530">
    <property type="term" value="P:response to hypochlorite"/>
    <property type="evidence" value="ECO:0007669"/>
    <property type="project" value="TreeGrafter"/>
</dbReference>
<dbReference type="Proteomes" id="UP000279306">
    <property type="component" value="Chromosome"/>
</dbReference>
<dbReference type="InterPro" id="IPR007339">
    <property type="entry name" value="RclC-like"/>
</dbReference>
<evidence type="ECO:0000313" key="3">
    <source>
        <dbReference type="Proteomes" id="UP000279306"/>
    </source>
</evidence>